<feature type="region of interest" description="Disordered" evidence="1">
    <location>
        <begin position="1"/>
        <end position="85"/>
    </location>
</feature>
<keyword evidence="2" id="KW-0472">Membrane</keyword>
<evidence type="ECO:0000313" key="4">
    <source>
        <dbReference type="Proteomes" id="UP000195913"/>
    </source>
</evidence>
<reference evidence="3 4" key="1">
    <citation type="submission" date="2017-02" db="EMBL/GenBank/DDBJ databases">
        <authorList>
            <person name="Peterson S.W."/>
        </authorList>
    </citation>
    <scope>NUCLEOTIDE SEQUENCE [LARGE SCALE GENOMIC DNA]</scope>
    <source>
        <strain evidence="3 4">B Ar 00.02</strain>
    </source>
</reference>
<dbReference type="RefSeq" id="WP_086994538.1">
    <property type="nucleotide sequence ID" value="NZ_FUHW01000009.1"/>
</dbReference>
<protein>
    <submittedName>
        <fullName evidence="3">Uncharacterized protein</fullName>
    </submittedName>
</protein>
<evidence type="ECO:0000256" key="2">
    <source>
        <dbReference type="SAM" id="Phobius"/>
    </source>
</evidence>
<dbReference type="EMBL" id="FUHW01000009">
    <property type="protein sequence ID" value="SJM49580.1"/>
    <property type="molecule type" value="Genomic_DNA"/>
</dbReference>
<organism evidence="3 4">
    <name type="scientific">Arthrobacter rhombi</name>
    <dbReference type="NCBI Taxonomy" id="71253"/>
    <lineage>
        <taxon>Bacteria</taxon>
        <taxon>Bacillati</taxon>
        <taxon>Actinomycetota</taxon>
        <taxon>Actinomycetes</taxon>
        <taxon>Micrococcales</taxon>
        <taxon>Micrococcaceae</taxon>
        <taxon>Arthrobacter</taxon>
    </lineage>
</organism>
<evidence type="ECO:0000313" key="3">
    <source>
        <dbReference type="EMBL" id="SJM49580.1"/>
    </source>
</evidence>
<gene>
    <name evidence="3" type="ORF">FM101_01695</name>
</gene>
<dbReference type="AlphaFoldDB" id="A0A1R4F0Z2"/>
<accession>A0A1R4F0Z2</accession>
<sequence>MAEDNSRSPRDRAADEAAWQDLVSRLDDVGVDIDPDTEATASPAPEPDPLDEPVPVLRPAGGPRDYELLEEPEEDWTPEDPPALGSGNPLTVLAWTCAAGAPIALLLLAILWRSAPMGVWLTLCVVFVASAGYLAFRLPRHRQEGDNGARV</sequence>
<feature type="transmembrane region" description="Helical" evidence="2">
    <location>
        <begin position="118"/>
        <end position="136"/>
    </location>
</feature>
<feature type="transmembrane region" description="Helical" evidence="2">
    <location>
        <begin position="92"/>
        <end position="112"/>
    </location>
</feature>
<keyword evidence="2" id="KW-1133">Transmembrane helix</keyword>
<keyword evidence="2" id="KW-0812">Transmembrane</keyword>
<keyword evidence="4" id="KW-1185">Reference proteome</keyword>
<name>A0A1R4F0Z2_9MICC</name>
<evidence type="ECO:0000256" key="1">
    <source>
        <dbReference type="SAM" id="MobiDB-lite"/>
    </source>
</evidence>
<dbReference type="Proteomes" id="UP000195913">
    <property type="component" value="Unassembled WGS sequence"/>
</dbReference>
<feature type="compositionally biased region" description="Basic and acidic residues" evidence="1">
    <location>
        <begin position="1"/>
        <end position="15"/>
    </location>
</feature>
<proteinExistence type="predicted"/>
<feature type="compositionally biased region" description="Acidic residues" evidence="1">
    <location>
        <begin position="68"/>
        <end position="78"/>
    </location>
</feature>